<keyword evidence="1" id="KW-0472">Membrane</keyword>
<feature type="transmembrane region" description="Helical" evidence="1">
    <location>
        <begin position="359"/>
        <end position="380"/>
    </location>
</feature>
<feature type="transmembrane region" description="Helical" evidence="1">
    <location>
        <begin position="235"/>
        <end position="257"/>
    </location>
</feature>
<feature type="transmembrane region" description="Helical" evidence="1">
    <location>
        <begin position="303"/>
        <end position="324"/>
    </location>
</feature>
<gene>
    <name evidence="3" type="ORF">SD70_08180</name>
</gene>
<feature type="domain" description="CAAX prenyl protease 2/Lysostaphin resistance protein A-like" evidence="2">
    <location>
        <begin position="400"/>
        <end position="489"/>
    </location>
</feature>
<sequence length="538" mass="60009">MRLSLNLPLLWLALIGITLYAGVNIIAGKIDPEAHAAADGRRTATKQAAAEAALAFAKERFGLSPAAGTFVTYETYKLRSSYLERYGLAAQYDKKFGKDYPLEYFTVELRGKQESSAAHWFVDVDMSGRRVLGWSEGADAARQRPAKVDLAKAEAAALRTLRDRGYDPALFTPVRAPQDPDTRFTFESKTDRVGEAKLQLQIDADETRAFGFASVFVIPLEHVHWMENQDRQASIMTWISLGFMLLMAAAGFIYAVLYRKHVSFGRGVVLTLVYAAFYCLNNLNMLPALKAGQGSGASTQDTIINVMFVNFVTLLMAIGVYISYVSGMELWRRVGWNPWPRWREARFGADVWHSMGRGYLLCLFVLGVQQLLFFAAMYGFRVWTVSDASDSPYNMLVPGLFPLLAWCAAISEESTFRLFGIAFFARIVRWRFAAVLLPSIVWAAIHTQYPIYPVYTRLIEVTILGLILGYAFLKYGFMTVLFAHASMDSLLMGFDLLSLQNAADAALGILYMAAPLLVGTLLAWLHGRSRRRSAPLAG</sequence>
<proteinExistence type="predicted"/>
<reference evidence="3 4" key="1">
    <citation type="submission" date="2014-12" db="EMBL/GenBank/DDBJ databases">
        <title>Draft genome sequence of Paenibacillus kamchatkensis strain B-2647.</title>
        <authorList>
            <person name="Karlyshev A.V."/>
            <person name="Kudryashova E.B."/>
        </authorList>
    </citation>
    <scope>NUCLEOTIDE SEQUENCE [LARGE SCALE GENOMIC DNA]</scope>
    <source>
        <strain evidence="3 4">VKM B-2647</strain>
    </source>
</reference>
<dbReference type="Proteomes" id="UP000031967">
    <property type="component" value="Unassembled WGS sequence"/>
</dbReference>
<evidence type="ECO:0000256" key="1">
    <source>
        <dbReference type="SAM" id="Phobius"/>
    </source>
</evidence>
<keyword evidence="4" id="KW-1185">Reference proteome</keyword>
<feature type="transmembrane region" description="Helical" evidence="1">
    <location>
        <begin position="264"/>
        <end position="283"/>
    </location>
</feature>
<evidence type="ECO:0000313" key="3">
    <source>
        <dbReference type="EMBL" id="KIL41229.1"/>
    </source>
</evidence>
<dbReference type="RefSeq" id="WP_041047114.1">
    <property type="nucleotide sequence ID" value="NZ_JXAK01000011.1"/>
</dbReference>
<dbReference type="Pfam" id="PF02517">
    <property type="entry name" value="Rce1-like"/>
    <property type="match status" value="1"/>
</dbReference>
<accession>A0ABR5AJN4</accession>
<protein>
    <recommendedName>
        <fullName evidence="2">CAAX prenyl protease 2/Lysostaphin resistance protein A-like domain-containing protein</fullName>
    </recommendedName>
</protein>
<dbReference type="InterPro" id="IPR003675">
    <property type="entry name" value="Rce1/LyrA-like_dom"/>
</dbReference>
<evidence type="ECO:0000313" key="4">
    <source>
        <dbReference type="Proteomes" id="UP000031967"/>
    </source>
</evidence>
<organism evidence="3 4">
    <name type="scientific">Gordoniibacillus kamchatkensis</name>
    <dbReference type="NCBI Taxonomy" id="1590651"/>
    <lineage>
        <taxon>Bacteria</taxon>
        <taxon>Bacillati</taxon>
        <taxon>Bacillota</taxon>
        <taxon>Bacilli</taxon>
        <taxon>Bacillales</taxon>
        <taxon>Paenibacillaceae</taxon>
        <taxon>Gordoniibacillus</taxon>
    </lineage>
</organism>
<feature type="transmembrane region" description="Helical" evidence="1">
    <location>
        <begin position="423"/>
        <end position="445"/>
    </location>
</feature>
<keyword evidence="1" id="KW-1133">Transmembrane helix</keyword>
<keyword evidence="1" id="KW-0812">Transmembrane</keyword>
<feature type="transmembrane region" description="Helical" evidence="1">
    <location>
        <begin position="451"/>
        <end position="473"/>
    </location>
</feature>
<comment type="caution">
    <text evidence="3">The sequence shown here is derived from an EMBL/GenBank/DDBJ whole genome shotgun (WGS) entry which is preliminary data.</text>
</comment>
<dbReference type="EMBL" id="JXAK01000011">
    <property type="protein sequence ID" value="KIL41229.1"/>
    <property type="molecule type" value="Genomic_DNA"/>
</dbReference>
<name>A0ABR5AJN4_9BACL</name>
<feature type="transmembrane region" description="Helical" evidence="1">
    <location>
        <begin position="505"/>
        <end position="525"/>
    </location>
</feature>
<evidence type="ECO:0000259" key="2">
    <source>
        <dbReference type="Pfam" id="PF02517"/>
    </source>
</evidence>